<keyword evidence="1" id="KW-0812">Transmembrane</keyword>
<reference evidence="2" key="1">
    <citation type="submission" date="2022-10" db="EMBL/GenBank/DDBJ databases">
        <title>Host association and intracellularity evolved multiple times independently in the Rickettsiales.</title>
        <authorList>
            <person name="Castelli M."/>
            <person name="Nardi T."/>
            <person name="Gammuto L."/>
            <person name="Bellinzona G."/>
            <person name="Sabaneyeva E."/>
            <person name="Potekhin A."/>
            <person name="Serra V."/>
            <person name="Petroni G."/>
            <person name="Sassera D."/>
        </authorList>
    </citation>
    <scope>NUCLEOTIDE SEQUENCE [LARGE SCALE GENOMIC DNA]</scope>
    <source>
        <strain evidence="2">US_Bl 11III1</strain>
    </source>
</reference>
<sequence length="81" mass="9179">MGHTLASFVQKYKEKCSFIVCEFRGDEHIRNTLQNFGIMPYKEVSAIRKYSDSIVLFIAELNVTVAIGLPVAEVLFVRPKA</sequence>
<evidence type="ECO:0008006" key="4">
    <source>
        <dbReference type="Google" id="ProtNLM"/>
    </source>
</evidence>
<name>A0ABZ0USB2_9RICK</name>
<dbReference type="SUPFAM" id="SSF50037">
    <property type="entry name" value="C-terminal domain of transcriptional repressors"/>
    <property type="match status" value="1"/>
</dbReference>
<protein>
    <recommendedName>
        <fullName evidence="4">Ferrous iron transporter FeoA domain-containing protein</fullName>
    </recommendedName>
</protein>
<evidence type="ECO:0000256" key="1">
    <source>
        <dbReference type="SAM" id="Phobius"/>
    </source>
</evidence>
<organism evidence="2 3">
    <name type="scientific">Candidatus Fokinia crypta</name>
    <dbReference type="NCBI Taxonomy" id="1920990"/>
    <lineage>
        <taxon>Bacteria</taxon>
        <taxon>Pseudomonadati</taxon>
        <taxon>Pseudomonadota</taxon>
        <taxon>Alphaproteobacteria</taxon>
        <taxon>Rickettsiales</taxon>
        <taxon>Candidatus Midichloriaceae</taxon>
        <taxon>Candidatus Fokinia</taxon>
    </lineage>
</organism>
<proteinExistence type="predicted"/>
<keyword evidence="1" id="KW-1133">Transmembrane helix</keyword>
<dbReference type="InterPro" id="IPR008988">
    <property type="entry name" value="Transcriptional_repressor_C"/>
</dbReference>
<evidence type="ECO:0000313" key="3">
    <source>
        <dbReference type="Proteomes" id="UP001325140"/>
    </source>
</evidence>
<evidence type="ECO:0000313" key="2">
    <source>
        <dbReference type="EMBL" id="WPX97588.1"/>
    </source>
</evidence>
<feature type="transmembrane region" description="Helical" evidence="1">
    <location>
        <begin position="54"/>
        <end position="77"/>
    </location>
</feature>
<gene>
    <name evidence="2" type="ORF">Fokcrypt_00093</name>
</gene>
<dbReference type="Proteomes" id="UP001325140">
    <property type="component" value="Chromosome"/>
</dbReference>
<keyword evidence="1" id="KW-0472">Membrane</keyword>
<accession>A0ABZ0USB2</accession>
<dbReference type="RefSeq" id="WP_323722245.1">
    <property type="nucleotide sequence ID" value="NZ_CP110343.1"/>
</dbReference>
<dbReference type="EMBL" id="CP110343">
    <property type="protein sequence ID" value="WPX97588.1"/>
    <property type="molecule type" value="Genomic_DNA"/>
</dbReference>
<keyword evidence="3" id="KW-1185">Reference proteome</keyword>